<dbReference type="Gene3D" id="3.40.50.1460">
    <property type="match status" value="1"/>
</dbReference>
<reference evidence="4" key="1">
    <citation type="submission" date="2023-07" db="EMBL/GenBank/DDBJ databases">
        <title>Whole genome shotgun sequence of Streptomyces nojiriensis NBRC 13794.</title>
        <authorList>
            <person name="Komaki H."/>
            <person name="Tamura T."/>
        </authorList>
    </citation>
    <scope>NUCLEOTIDE SEQUENCE [LARGE SCALE GENOMIC DNA]</scope>
    <source>
        <strain evidence="4">NBRC 13794</strain>
    </source>
</reference>
<comment type="caution">
    <text evidence="3">The sequence shown here is derived from an EMBL/GenBank/DDBJ whole genome shotgun (WGS) entry which is preliminary data.</text>
</comment>
<proteinExistence type="predicted"/>
<gene>
    <name evidence="3" type="ORF">Snoj_24700</name>
</gene>
<dbReference type="SUPFAM" id="SSF52129">
    <property type="entry name" value="Caspase-like"/>
    <property type="match status" value="1"/>
</dbReference>
<protein>
    <recommendedName>
        <fullName evidence="2">Peptidase C14 caspase domain-containing protein</fullName>
    </recommendedName>
</protein>
<evidence type="ECO:0000313" key="3">
    <source>
        <dbReference type="EMBL" id="GHI68552.1"/>
    </source>
</evidence>
<sequence length="832" mass="88714">MPVPDPIASRAVLIGVGDYGHPDLEPLPAAAAGARRLAELLRDPSVWGLPAGHVTVLGADASVSRILGAVRDAALEATDTLLVHFAGHGLRDRDEKLYLALAEADADHPQIGTLPYRTLRDVVRQAGYRARHRVTVLDCCYSGLAGAMSGAGQATREDLAHALDETVQPAGHRADGGEAVDADDHGDCVLTSAPATRRSFVPPGAPFPEFTGELISVLEHGIAGVGPELSLEDAWRAVRRRMARRGSSEPQQFAQNAVATRIRLRNRAAGPATAGPRPPSGPASAGPRQFENGPLAVVDAEDGTVRAYCAGGRVLYSPATTLAELLEWTLTLSGLGAPRLHRHGSDADPLLALTPAAAERFGLPRGPGGGSRWSLPDGHEVLVRLRRAGWQTTRTGFGPWARLYRPARGNRRQCVQLCVLPWGALDPRHWGATAQLPPAEAARVLGTYAERVITPHGSAGATGLSLMTALRPPTRAVRDKRTGAWVSAPNPSALTDAVDCAPCEAPDGHPMLAGLYPPSHRRAPDQVLMEEAHSWQRPPTDAELRASHVVGIKVNLAPVGAASRLGLGLDAPVHVRRPGFDKALPGSWLVDLSHITHDARLPSPFTPHGRPPTGPAWYTTPTIAYAVELGFAVRPLEAYVRTRSAPYLDPWYERLRDGYLATMADLGMVPGLTEKELLDAMARRHRSDPGAAAVLGAIEATAEGGLALLGGQSWQDPQRPTWRPDIRAAVSARGRVNMHRKMLTSARKAALFPLAVFADCVVYASDGPSPLNVLPRTPEDEPLLGGFRLGVSPGLVTYAGARTMRWLEDMRAQHGPDFNVARDIATVGAEEP</sequence>
<feature type="region of interest" description="Disordered" evidence="1">
    <location>
        <begin position="267"/>
        <end position="291"/>
    </location>
</feature>
<dbReference type="NCBIfam" id="NF047832">
    <property type="entry name" value="caspase_w_EACC1"/>
    <property type="match status" value="1"/>
</dbReference>
<evidence type="ECO:0000313" key="4">
    <source>
        <dbReference type="Proteomes" id="UP000613974"/>
    </source>
</evidence>
<accession>A0ABQ3SKR8</accession>
<feature type="domain" description="Peptidase C14 caspase" evidence="2">
    <location>
        <begin position="10"/>
        <end position="251"/>
    </location>
</feature>
<name>A0ABQ3SKR8_9ACTN</name>
<dbReference type="Proteomes" id="UP000613974">
    <property type="component" value="Unassembled WGS sequence"/>
</dbReference>
<dbReference type="GeneID" id="95594837"/>
<dbReference type="EMBL" id="BNEC01000003">
    <property type="protein sequence ID" value="GHI68552.1"/>
    <property type="molecule type" value="Genomic_DNA"/>
</dbReference>
<dbReference type="InterPro" id="IPR029030">
    <property type="entry name" value="Caspase-like_dom_sf"/>
</dbReference>
<dbReference type="Pfam" id="PF00656">
    <property type="entry name" value="Peptidase_C14"/>
    <property type="match status" value="1"/>
</dbReference>
<organism evidence="3 4">
    <name type="scientific">Streptomyces nojiriensis</name>
    <dbReference type="NCBI Taxonomy" id="66374"/>
    <lineage>
        <taxon>Bacteria</taxon>
        <taxon>Bacillati</taxon>
        <taxon>Actinomycetota</taxon>
        <taxon>Actinomycetes</taxon>
        <taxon>Kitasatosporales</taxon>
        <taxon>Streptomycetaceae</taxon>
        <taxon>Streptomyces</taxon>
    </lineage>
</organism>
<keyword evidence="4" id="KW-1185">Reference proteome</keyword>
<dbReference type="NCBIfam" id="NF047542">
    <property type="entry name" value="telomere_Tap"/>
    <property type="match status" value="1"/>
</dbReference>
<evidence type="ECO:0000256" key="1">
    <source>
        <dbReference type="SAM" id="MobiDB-lite"/>
    </source>
</evidence>
<dbReference type="InterPro" id="IPR011600">
    <property type="entry name" value="Pept_C14_caspase"/>
</dbReference>
<evidence type="ECO:0000259" key="2">
    <source>
        <dbReference type="Pfam" id="PF00656"/>
    </source>
</evidence>
<dbReference type="RefSeq" id="WP_189744951.1">
    <property type="nucleotide sequence ID" value="NZ_BMRL01000016.1"/>
</dbReference>